<dbReference type="RefSeq" id="XP_016589443.1">
    <property type="nucleotide sequence ID" value="XM_016729740.1"/>
</dbReference>
<dbReference type="GeneID" id="27665017"/>
<dbReference type="AlphaFoldDB" id="A0A0F2MAU5"/>
<name>A0A0F2MAU5_SPOSC</name>
<dbReference type="Proteomes" id="UP000033710">
    <property type="component" value="Unassembled WGS sequence"/>
</dbReference>
<feature type="region of interest" description="Disordered" evidence="1">
    <location>
        <begin position="1"/>
        <end position="42"/>
    </location>
</feature>
<feature type="compositionally biased region" description="Low complexity" evidence="1">
    <location>
        <begin position="1"/>
        <end position="30"/>
    </location>
</feature>
<organism evidence="2 3">
    <name type="scientific">Sporothrix schenckii 1099-18</name>
    <dbReference type="NCBI Taxonomy" id="1397361"/>
    <lineage>
        <taxon>Eukaryota</taxon>
        <taxon>Fungi</taxon>
        <taxon>Dikarya</taxon>
        <taxon>Ascomycota</taxon>
        <taxon>Pezizomycotina</taxon>
        <taxon>Sordariomycetes</taxon>
        <taxon>Sordariomycetidae</taxon>
        <taxon>Ophiostomatales</taxon>
        <taxon>Ophiostomataceae</taxon>
        <taxon>Sporothrix</taxon>
    </lineage>
</organism>
<dbReference type="OrthoDB" id="5426854at2759"/>
<gene>
    <name evidence="2" type="ORF">SPSK_02878</name>
</gene>
<proteinExistence type="predicted"/>
<reference evidence="2 3" key="2">
    <citation type="journal article" date="2015" name="Eukaryot. Cell">
        <title>Asexual propagation of a virulent clone complex in a human and feline outbreak of sporotrichosis.</title>
        <authorList>
            <person name="Teixeira Mde M."/>
            <person name="Rodrigues A.M."/>
            <person name="Tsui C.K."/>
            <person name="de Almeida L.G."/>
            <person name="Van Diepeningen A.D."/>
            <person name="van den Ende B.G."/>
            <person name="Fernandes G.F."/>
            <person name="Kano R."/>
            <person name="Hamelin R.C."/>
            <person name="Lopes-Bezerra L.M."/>
            <person name="Vasconcelos A.T."/>
            <person name="de Hoog S."/>
            <person name="de Camargo Z.P."/>
            <person name="Felipe M.S."/>
        </authorList>
    </citation>
    <scope>NUCLEOTIDE SEQUENCE [LARGE SCALE GENOMIC DNA]</scope>
    <source>
        <strain evidence="2 3">1099-18</strain>
    </source>
</reference>
<evidence type="ECO:0000313" key="3">
    <source>
        <dbReference type="Proteomes" id="UP000033710"/>
    </source>
</evidence>
<dbReference type="EMBL" id="AXCR01000006">
    <property type="protein sequence ID" value="KJR86767.1"/>
    <property type="molecule type" value="Genomic_DNA"/>
</dbReference>
<accession>A0A0F2MAU5</accession>
<dbReference type="KEGG" id="ssck:SPSK_02878"/>
<evidence type="ECO:0000313" key="2">
    <source>
        <dbReference type="EMBL" id="KJR86767.1"/>
    </source>
</evidence>
<evidence type="ECO:0000256" key="1">
    <source>
        <dbReference type="SAM" id="MobiDB-lite"/>
    </source>
</evidence>
<comment type="caution">
    <text evidence="2">The sequence shown here is derived from an EMBL/GenBank/DDBJ whole genome shotgun (WGS) entry which is preliminary data.</text>
</comment>
<dbReference type="VEuPathDB" id="FungiDB:SPSK_02878"/>
<protein>
    <submittedName>
        <fullName evidence="2">Uncharacterized protein</fullName>
    </submittedName>
</protein>
<sequence length="80" mass="8852">MSSPPDSFTSDASATTHSTTTSLPLLSPTVDTKDGNSRSQPWRDIVSGHYWAEPHAFREKANAGPRRDIRLLQELDAKSR</sequence>
<reference evidence="2 3" key="1">
    <citation type="journal article" date="2014" name="BMC Genomics">
        <title>Comparative genomics of the major fungal agents of human and animal Sporotrichosis: Sporothrix schenckii and Sporothrix brasiliensis.</title>
        <authorList>
            <person name="Teixeira M.M."/>
            <person name="de Almeida L.G."/>
            <person name="Kubitschek-Barreira P."/>
            <person name="Alves F.L."/>
            <person name="Kioshima E.S."/>
            <person name="Abadio A.K."/>
            <person name="Fernandes L."/>
            <person name="Derengowski L.S."/>
            <person name="Ferreira K.S."/>
            <person name="Souza R.C."/>
            <person name="Ruiz J.C."/>
            <person name="de Andrade N.C."/>
            <person name="Paes H.C."/>
            <person name="Nicola A.M."/>
            <person name="Albuquerque P."/>
            <person name="Gerber A.L."/>
            <person name="Martins V.P."/>
            <person name="Peconick L.D."/>
            <person name="Neto A.V."/>
            <person name="Chaucanez C.B."/>
            <person name="Silva P.A."/>
            <person name="Cunha O.L."/>
            <person name="de Oliveira F.F."/>
            <person name="dos Santos T.C."/>
            <person name="Barros A.L."/>
            <person name="Soares M.A."/>
            <person name="de Oliveira L.M."/>
            <person name="Marini M.M."/>
            <person name="Villalobos-Duno H."/>
            <person name="Cunha M.M."/>
            <person name="de Hoog S."/>
            <person name="da Silveira J.F."/>
            <person name="Henrissat B."/>
            <person name="Nino-Vega G.A."/>
            <person name="Cisalpino P.S."/>
            <person name="Mora-Montes H.M."/>
            <person name="Almeida S.R."/>
            <person name="Stajich J.E."/>
            <person name="Lopes-Bezerra L.M."/>
            <person name="Vasconcelos A.T."/>
            <person name="Felipe M.S."/>
        </authorList>
    </citation>
    <scope>NUCLEOTIDE SEQUENCE [LARGE SCALE GENOMIC DNA]</scope>
    <source>
        <strain evidence="2 3">1099-18</strain>
    </source>
</reference>